<evidence type="ECO:0000256" key="1">
    <source>
        <dbReference type="SAM" id="MobiDB-lite"/>
    </source>
</evidence>
<feature type="transmembrane region" description="Helical" evidence="2">
    <location>
        <begin position="176"/>
        <end position="195"/>
    </location>
</feature>
<dbReference type="EMBL" id="CP061281">
    <property type="protein sequence ID" value="QNS07125.1"/>
    <property type="molecule type" value="Genomic_DNA"/>
</dbReference>
<keyword evidence="3" id="KW-0732">Signal</keyword>
<evidence type="ECO:0000313" key="4">
    <source>
        <dbReference type="EMBL" id="QNS07125.1"/>
    </source>
</evidence>
<accession>A0A7H1BEH0</accession>
<reference evidence="4 5" key="1">
    <citation type="submission" date="2020-09" db="EMBL/GenBank/DDBJ databases">
        <title>A novel species.</title>
        <authorList>
            <person name="Gao J."/>
        </authorList>
    </citation>
    <scope>NUCLEOTIDE SEQUENCE [LARGE SCALE GENOMIC DNA]</scope>
    <source>
        <strain evidence="4 5">CRXT-Y-14</strain>
    </source>
</reference>
<keyword evidence="5" id="KW-1185">Reference proteome</keyword>
<dbReference type="RefSeq" id="WP_188339800.1">
    <property type="nucleotide sequence ID" value="NZ_CP061281.1"/>
</dbReference>
<feature type="signal peptide" evidence="3">
    <location>
        <begin position="1"/>
        <end position="27"/>
    </location>
</feature>
<gene>
    <name evidence="4" type="ORF">IAG42_28390</name>
</gene>
<sequence>MSPSVIRPLLSASVIALALAGAPAAYAAPGDNGDVKVHDSHTGEFDQRNDPKVCRFYLDAFNFDAGQKVSWTIAPQPPKADLPSLQGALTTDANGHKRTANLSLPEGMYKLDWTFEGEQGSGKHKVFQVDCPGGGGTNGGGPGGGGHGHKPPHGPVGAGGGGVADTSAPAGDSGSGVAMGAAAAGLAGAAGLILVRRSRRRADGAA</sequence>
<keyword evidence="2" id="KW-0812">Transmembrane</keyword>
<organism evidence="4 5">
    <name type="scientific">Streptomyces xanthii</name>
    <dbReference type="NCBI Taxonomy" id="2768069"/>
    <lineage>
        <taxon>Bacteria</taxon>
        <taxon>Bacillati</taxon>
        <taxon>Actinomycetota</taxon>
        <taxon>Actinomycetes</taxon>
        <taxon>Kitasatosporales</taxon>
        <taxon>Streptomycetaceae</taxon>
        <taxon>Streptomyces</taxon>
    </lineage>
</organism>
<keyword evidence="2" id="KW-1133">Transmembrane helix</keyword>
<dbReference type="AlphaFoldDB" id="A0A7H1BEH0"/>
<protein>
    <recommendedName>
        <fullName evidence="6">Gram-positive cocci surface proteins LPxTG domain-containing protein</fullName>
    </recommendedName>
</protein>
<feature type="region of interest" description="Disordered" evidence="1">
    <location>
        <begin position="132"/>
        <end position="178"/>
    </location>
</feature>
<proteinExistence type="predicted"/>
<feature type="compositionally biased region" description="Gly residues" evidence="1">
    <location>
        <begin position="132"/>
        <end position="146"/>
    </location>
</feature>
<feature type="chain" id="PRO_5028863805" description="Gram-positive cocci surface proteins LPxTG domain-containing protein" evidence="3">
    <location>
        <begin position="28"/>
        <end position="206"/>
    </location>
</feature>
<evidence type="ECO:0008006" key="6">
    <source>
        <dbReference type="Google" id="ProtNLM"/>
    </source>
</evidence>
<evidence type="ECO:0000313" key="5">
    <source>
        <dbReference type="Proteomes" id="UP000516428"/>
    </source>
</evidence>
<evidence type="ECO:0000256" key="2">
    <source>
        <dbReference type="SAM" id="Phobius"/>
    </source>
</evidence>
<keyword evidence="2" id="KW-0472">Membrane</keyword>
<name>A0A7H1BEH0_9ACTN</name>
<evidence type="ECO:0000256" key="3">
    <source>
        <dbReference type="SAM" id="SignalP"/>
    </source>
</evidence>
<dbReference type="Proteomes" id="UP000516428">
    <property type="component" value="Chromosome"/>
</dbReference>
<dbReference type="KEGG" id="sxn:IAG42_28390"/>